<organism evidence="3 4">
    <name type="scientific">Suillus discolor</name>
    <dbReference type="NCBI Taxonomy" id="1912936"/>
    <lineage>
        <taxon>Eukaryota</taxon>
        <taxon>Fungi</taxon>
        <taxon>Dikarya</taxon>
        <taxon>Basidiomycota</taxon>
        <taxon>Agaricomycotina</taxon>
        <taxon>Agaricomycetes</taxon>
        <taxon>Agaricomycetidae</taxon>
        <taxon>Boletales</taxon>
        <taxon>Suillineae</taxon>
        <taxon>Suillaceae</taxon>
        <taxon>Suillus</taxon>
    </lineage>
</organism>
<feature type="domain" description="Peptidase S53" evidence="2">
    <location>
        <begin position="1"/>
        <end position="249"/>
    </location>
</feature>
<feature type="binding site" evidence="1">
    <location>
        <position position="229"/>
    </location>
    <ligand>
        <name>Ca(2+)</name>
        <dbReference type="ChEBI" id="CHEBI:29108"/>
    </ligand>
</feature>
<dbReference type="OrthoDB" id="409122at2759"/>
<name>A0A9P7JY70_9AGAM</name>
<dbReference type="Proteomes" id="UP000823399">
    <property type="component" value="Unassembled WGS sequence"/>
</dbReference>
<comment type="caution">
    <text evidence="1">Lacks conserved residue(s) required for the propagation of feature annotation.</text>
</comment>
<dbReference type="InterPro" id="IPR030400">
    <property type="entry name" value="Sedolisin_dom"/>
</dbReference>
<dbReference type="SUPFAM" id="SSF52743">
    <property type="entry name" value="Subtilisin-like"/>
    <property type="match status" value="1"/>
</dbReference>
<accession>A0A9P7JY70</accession>
<evidence type="ECO:0000313" key="4">
    <source>
        <dbReference type="Proteomes" id="UP000823399"/>
    </source>
</evidence>
<dbReference type="GO" id="GO:0006508">
    <property type="term" value="P:proteolysis"/>
    <property type="evidence" value="ECO:0007669"/>
    <property type="project" value="InterPro"/>
</dbReference>
<protein>
    <submittedName>
        <fullName evidence="3">Peptidase S8/S53 domain-containing protein</fullName>
    </submittedName>
</protein>
<dbReference type="GO" id="GO:0004252">
    <property type="term" value="F:serine-type endopeptidase activity"/>
    <property type="evidence" value="ECO:0007669"/>
    <property type="project" value="InterPro"/>
</dbReference>
<evidence type="ECO:0000313" key="3">
    <source>
        <dbReference type="EMBL" id="KAG2115723.1"/>
    </source>
</evidence>
<dbReference type="RefSeq" id="XP_041297102.1">
    <property type="nucleotide sequence ID" value="XM_041430941.1"/>
</dbReference>
<dbReference type="PANTHER" id="PTHR14218:SF15">
    <property type="entry name" value="TRIPEPTIDYL-PEPTIDASE 1"/>
    <property type="match status" value="1"/>
</dbReference>
<dbReference type="PANTHER" id="PTHR14218">
    <property type="entry name" value="PROTEASE S8 TRIPEPTIDYL PEPTIDASE I CLN2"/>
    <property type="match status" value="1"/>
</dbReference>
<comment type="caution">
    <text evidence="3">The sequence shown here is derived from an EMBL/GenBank/DDBJ whole genome shotgun (WGS) entry which is preliminary data.</text>
</comment>
<gene>
    <name evidence="3" type="ORF">F5147DRAFT_569143</name>
</gene>
<comment type="cofactor">
    <cofactor evidence="1">
        <name>Ca(2+)</name>
        <dbReference type="ChEBI" id="CHEBI:29108"/>
    </cofactor>
    <text evidence="1">Binds 1 Ca(2+) ion per subunit.</text>
</comment>
<evidence type="ECO:0000259" key="2">
    <source>
        <dbReference type="PROSITE" id="PS51695"/>
    </source>
</evidence>
<dbReference type="CDD" id="cd04056">
    <property type="entry name" value="Peptidases_S53"/>
    <property type="match status" value="1"/>
</dbReference>
<dbReference type="GeneID" id="64693200"/>
<dbReference type="GO" id="GO:0008240">
    <property type="term" value="F:tripeptidyl-peptidase activity"/>
    <property type="evidence" value="ECO:0007669"/>
    <property type="project" value="TreeGrafter"/>
</dbReference>
<feature type="binding site" evidence="1">
    <location>
        <position position="227"/>
    </location>
    <ligand>
        <name>Ca(2+)</name>
        <dbReference type="ChEBI" id="CHEBI:29108"/>
    </ligand>
</feature>
<keyword evidence="1" id="KW-0106">Calcium</keyword>
<dbReference type="AlphaFoldDB" id="A0A9P7JY70"/>
<reference evidence="3" key="1">
    <citation type="journal article" date="2020" name="New Phytol.">
        <title>Comparative genomics reveals dynamic genome evolution in host specialist ectomycorrhizal fungi.</title>
        <authorList>
            <person name="Lofgren L.A."/>
            <person name="Nguyen N.H."/>
            <person name="Vilgalys R."/>
            <person name="Ruytinx J."/>
            <person name="Liao H.L."/>
            <person name="Branco S."/>
            <person name="Kuo A."/>
            <person name="LaButti K."/>
            <person name="Lipzen A."/>
            <person name="Andreopoulos W."/>
            <person name="Pangilinan J."/>
            <person name="Riley R."/>
            <person name="Hundley H."/>
            <person name="Na H."/>
            <person name="Barry K."/>
            <person name="Grigoriev I.V."/>
            <person name="Stajich J.E."/>
            <person name="Kennedy P.G."/>
        </authorList>
    </citation>
    <scope>NUCLEOTIDE SEQUENCE</scope>
    <source>
        <strain evidence="3">FC423</strain>
    </source>
</reference>
<dbReference type="GO" id="GO:0046872">
    <property type="term" value="F:metal ion binding"/>
    <property type="evidence" value="ECO:0007669"/>
    <property type="project" value="UniProtKB-UniRule"/>
</dbReference>
<dbReference type="InterPro" id="IPR036852">
    <property type="entry name" value="Peptidase_S8/S53_dom_sf"/>
</dbReference>
<keyword evidence="1" id="KW-0479">Metal-binding</keyword>
<feature type="binding site" evidence="1">
    <location>
        <position position="209"/>
    </location>
    <ligand>
        <name>Ca(2+)</name>
        <dbReference type="ChEBI" id="CHEBI:29108"/>
    </ligand>
</feature>
<dbReference type="PROSITE" id="PS51695">
    <property type="entry name" value="SEDOLISIN"/>
    <property type="match status" value="1"/>
</dbReference>
<proteinExistence type="predicted"/>
<dbReference type="EMBL" id="JABBWM010000007">
    <property type="protein sequence ID" value="KAG2115723.1"/>
    <property type="molecule type" value="Genomic_DNA"/>
</dbReference>
<dbReference type="Gene3D" id="3.40.50.200">
    <property type="entry name" value="Peptidase S8/S53 domain"/>
    <property type="match status" value="1"/>
</dbReference>
<keyword evidence="4" id="KW-1185">Reference proteome</keyword>
<sequence length="271" mass="28737">MDPQTISTSYGDHEQTVPYTYAIRVCAGMASSLGARGVSLLFASSDSGVGDGDTDLATQSCKSNDGRNVTEFLPTFPCSCPYVTAVGGTVNIPETAVSFSGGGFSDYFARPAYREAAVSEYLAMLAPGTFKGLYNSTGRAYLDVVAQAEYFSIIYQGQESPIGGTSCASPAFAAFVSMLNDVRINAGKTPLGFLNPMLYSTGYTALNDITQGSNPGCGTPGFNATVGWDPGEFMKANRVMTCLHADHTCSHWTRHTQLRKIERLGLGLALN</sequence>
<evidence type="ECO:0000256" key="1">
    <source>
        <dbReference type="PROSITE-ProRule" id="PRU01032"/>
    </source>
</evidence>
<dbReference type="InterPro" id="IPR050819">
    <property type="entry name" value="Tripeptidyl-peptidase_I"/>
</dbReference>
<feature type="binding site" evidence="1">
    <location>
        <position position="208"/>
    </location>
    <ligand>
        <name>Ca(2+)</name>
        <dbReference type="ChEBI" id="CHEBI:29108"/>
    </ligand>
</feature>